<evidence type="ECO:0000313" key="2">
    <source>
        <dbReference type="Proteomes" id="UP000615455"/>
    </source>
</evidence>
<keyword evidence="2" id="KW-1185">Reference proteome</keyword>
<sequence>MHQSYSSVQHVALNRFNITFIVSDIWEVTVLVSGAPNELNAPYMTKIGSFKEITNWSDVIPRKS</sequence>
<organism evidence="1 2">
    <name type="scientific">Paenibacillus marchantiophytorum</name>
    <dbReference type="NCBI Taxonomy" id="1619310"/>
    <lineage>
        <taxon>Bacteria</taxon>
        <taxon>Bacillati</taxon>
        <taxon>Bacillota</taxon>
        <taxon>Bacilli</taxon>
        <taxon>Bacillales</taxon>
        <taxon>Paenibacillaceae</taxon>
        <taxon>Paenibacillus</taxon>
    </lineage>
</organism>
<proteinExistence type="predicted"/>
<name>A0ABQ2BQI7_9BACL</name>
<evidence type="ECO:0000313" key="1">
    <source>
        <dbReference type="EMBL" id="GGI43754.1"/>
    </source>
</evidence>
<gene>
    <name evidence="1" type="ORF">GCM10008018_03700</name>
</gene>
<protein>
    <submittedName>
        <fullName evidence="1">Uncharacterized protein</fullName>
    </submittedName>
</protein>
<accession>A0ABQ2BQI7</accession>
<comment type="caution">
    <text evidence="1">The sequence shown here is derived from an EMBL/GenBank/DDBJ whole genome shotgun (WGS) entry which is preliminary data.</text>
</comment>
<dbReference type="Proteomes" id="UP000615455">
    <property type="component" value="Unassembled WGS sequence"/>
</dbReference>
<reference evidence="2" key="1">
    <citation type="journal article" date="2019" name="Int. J. Syst. Evol. Microbiol.">
        <title>The Global Catalogue of Microorganisms (GCM) 10K type strain sequencing project: providing services to taxonomists for standard genome sequencing and annotation.</title>
        <authorList>
            <consortium name="The Broad Institute Genomics Platform"/>
            <consortium name="The Broad Institute Genome Sequencing Center for Infectious Disease"/>
            <person name="Wu L."/>
            <person name="Ma J."/>
        </authorList>
    </citation>
    <scope>NUCLEOTIDE SEQUENCE [LARGE SCALE GENOMIC DNA]</scope>
    <source>
        <strain evidence="2">CGMCC 1.15043</strain>
    </source>
</reference>
<dbReference type="EMBL" id="BMHE01000001">
    <property type="protein sequence ID" value="GGI43754.1"/>
    <property type="molecule type" value="Genomic_DNA"/>
</dbReference>